<protein>
    <recommendedName>
        <fullName evidence="4">Nitrogen regulatory protein areA GATA-like domain-containing protein</fullName>
    </recommendedName>
</protein>
<feature type="compositionally biased region" description="Polar residues" evidence="1">
    <location>
        <begin position="475"/>
        <end position="491"/>
    </location>
</feature>
<feature type="compositionally biased region" description="Polar residues" evidence="1">
    <location>
        <begin position="378"/>
        <end position="391"/>
    </location>
</feature>
<sequence>MDAAIPLVIFENTREVYAEVASYPVVPPEKIKQYWNAYTTTFRRLFDPSAFRLENFWWHVWGSERLRNLSGPRLAKLYEEFSNGPTFVPIPPPPNPFIRRSQVCVTALEATPMLTTSQPPVPRQQQNDENRAQPTQNEESPRQESAPTEGKKEPTPSSSRPPPPHPILKKSRGPSASGPRPTARFASPPTTEDEATEDGNDASSKAAATEAAAAMPPPPLPSQIKKKQILPPVADSPVARTSGPAEEPTPTEPPAVTSSQRPPHLPVKAEKSTSTRKVVASTAASRRRPVMVRRPSSQSGSDTGTRGAGLTTASKRGAPKRSTATAAPLLGGHGSSSSQTSDAGLTMKAVMRSAKASGPRPPPQAMSTQPRGEVGTASARSPSKEAQQSASEAVHPQVDNGLDKVSTKPTTEQALLPPRIDNDSANASARPSVITKQATPPPSQSTPPRIGSERQAASTSTRTVPNKVTPPPSQPTHSRISSSLGRTSTRPVSKPVAPQPSLPVGDSKPGVGTDPIAAAPLLLRPASPQRRSTWDVRDSIATAVQNPPPVAGFVADQPNIGRRVPSILRTRPKRPDAPQGEKDRGVALLPARPTSSVAMATTTALARFDSETLKVVPAVSEATKVPEQAALNPQVTSSVFQQFKPTPRHPAPPIPFGRSKSELTLLLERGGKAQKKEAP</sequence>
<feature type="compositionally biased region" description="Basic and acidic residues" evidence="1">
    <location>
        <begin position="573"/>
        <end position="585"/>
    </location>
</feature>
<evidence type="ECO:0000313" key="2">
    <source>
        <dbReference type="EMBL" id="KAL1839304.1"/>
    </source>
</evidence>
<feature type="compositionally biased region" description="Low complexity" evidence="1">
    <location>
        <begin position="202"/>
        <end position="214"/>
    </location>
</feature>
<comment type="caution">
    <text evidence="2">The sequence shown here is derived from an EMBL/GenBank/DDBJ whole genome shotgun (WGS) entry which is preliminary data.</text>
</comment>
<feature type="compositionally biased region" description="Polar residues" evidence="1">
    <location>
        <begin position="455"/>
        <end position="466"/>
    </location>
</feature>
<feature type="compositionally biased region" description="Polar residues" evidence="1">
    <location>
        <begin position="132"/>
        <end position="146"/>
    </location>
</feature>
<evidence type="ECO:0008006" key="4">
    <source>
        <dbReference type="Google" id="ProtNLM"/>
    </source>
</evidence>
<feature type="region of interest" description="Disordered" evidence="1">
    <location>
        <begin position="546"/>
        <end position="592"/>
    </location>
</feature>
<name>A0ABR3VBT0_HUMIN</name>
<feature type="compositionally biased region" description="Polar residues" evidence="1">
    <location>
        <begin position="113"/>
        <end position="125"/>
    </location>
</feature>
<feature type="compositionally biased region" description="Polar residues" evidence="1">
    <location>
        <begin position="631"/>
        <end position="644"/>
    </location>
</feature>
<gene>
    <name evidence="2" type="ORF">VTJ49DRAFT_1667</name>
</gene>
<feature type="region of interest" description="Disordered" evidence="1">
    <location>
        <begin position="113"/>
        <end position="515"/>
    </location>
</feature>
<dbReference type="Proteomes" id="UP001583172">
    <property type="component" value="Unassembled WGS sequence"/>
</dbReference>
<evidence type="ECO:0000256" key="1">
    <source>
        <dbReference type="SAM" id="MobiDB-lite"/>
    </source>
</evidence>
<organism evidence="2 3">
    <name type="scientific">Humicola insolens</name>
    <name type="common">Soft-rot fungus</name>
    <dbReference type="NCBI Taxonomy" id="85995"/>
    <lineage>
        <taxon>Eukaryota</taxon>
        <taxon>Fungi</taxon>
        <taxon>Dikarya</taxon>
        <taxon>Ascomycota</taxon>
        <taxon>Pezizomycotina</taxon>
        <taxon>Sordariomycetes</taxon>
        <taxon>Sordariomycetidae</taxon>
        <taxon>Sordariales</taxon>
        <taxon>Chaetomiaceae</taxon>
        <taxon>Mycothermus</taxon>
    </lineage>
</organism>
<evidence type="ECO:0000313" key="3">
    <source>
        <dbReference type="Proteomes" id="UP001583172"/>
    </source>
</evidence>
<feature type="region of interest" description="Disordered" evidence="1">
    <location>
        <begin position="624"/>
        <end position="662"/>
    </location>
</feature>
<keyword evidence="3" id="KW-1185">Reference proteome</keyword>
<dbReference type="EMBL" id="JAZGSY010000165">
    <property type="protein sequence ID" value="KAL1839304.1"/>
    <property type="molecule type" value="Genomic_DNA"/>
</dbReference>
<feature type="compositionally biased region" description="Acidic residues" evidence="1">
    <location>
        <begin position="191"/>
        <end position="200"/>
    </location>
</feature>
<accession>A0ABR3VBT0</accession>
<reference evidence="2 3" key="1">
    <citation type="journal article" date="2024" name="Commun. Biol.">
        <title>Comparative genomic analysis of thermophilic fungi reveals convergent evolutionary adaptations and gene losses.</title>
        <authorList>
            <person name="Steindorff A.S."/>
            <person name="Aguilar-Pontes M.V."/>
            <person name="Robinson A.J."/>
            <person name="Andreopoulos B."/>
            <person name="LaButti K."/>
            <person name="Kuo A."/>
            <person name="Mondo S."/>
            <person name="Riley R."/>
            <person name="Otillar R."/>
            <person name="Haridas S."/>
            <person name="Lipzen A."/>
            <person name="Grimwood J."/>
            <person name="Schmutz J."/>
            <person name="Clum A."/>
            <person name="Reid I.D."/>
            <person name="Moisan M.C."/>
            <person name="Butler G."/>
            <person name="Nguyen T.T.M."/>
            <person name="Dewar K."/>
            <person name="Conant G."/>
            <person name="Drula E."/>
            <person name="Henrissat B."/>
            <person name="Hansel C."/>
            <person name="Singer S."/>
            <person name="Hutchinson M.I."/>
            <person name="de Vries R.P."/>
            <person name="Natvig D.O."/>
            <person name="Powell A.J."/>
            <person name="Tsang A."/>
            <person name="Grigoriev I.V."/>
        </authorList>
    </citation>
    <scope>NUCLEOTIDE SEQUENCE [LARGE SCALE GENOMIC DNA]</scope>
    <source>
        <strain evidence="2 3">CBS 620.91</strain>
    </source>
</reference>
<proteinExistence type="predicted"/>